<keyword evidence="1 3" id="KW-0808">Transferase</keyword>
<reference evidence="4 6" key="2">
    <citation type="submission" date="2016-10" db="EMBL/GenBank/DDBJ databases">
        <authorList>
            <person name="Varghese N."/>
            <person name="Submissions S."/>
        </authorList>
    </citation>
    <scope>NUCLEOTIDE SEQUENCE [LARGE SCALE GENOMIC DNA]</scope>
    <source>
        <strain evidence="4 6">DSW-5</strain>
    </source>
</reference>
<dbReference type="PATRIC" id="fig|1300348.6.peg.1229"/>
<dbReference type="InterPro" id="IPR037143">
    <property type="entry name" value="4-PPantetheinyl_Trfase_dom_sf"/>
</dbReference>
<evidence type="ECO:0000259" key="2">
    <source>
        <dbReference type="Pfam" id="PF01648"/>
    </source>
</evidence>
<protein>
    <submittedName>
        <fullName evidence="3">4'-phosphopantetheinyl transferase superfamily protein</fullName>
    </submittedName>
    <submittedName>
        <fullName evidence="4">Phosphopantetheine--protein transferase domain-containing protein</fullName>
    </submittedName>
</protein>
<dbReference type="EMBL" id="LGBR01000001">
    <property type="protein sequence ID" value="KOY51670.1"/>
    <property type="molecule type" value="Genomic_DNA"/>
</dbReference>
<dbReference type="STRING" id="1300348.I602_1230"/>
<keyword evidence="6" id="KW-1185">Reference proteome</keyword>
<evidence type="ECO:0000313" key="5">
    <source>
        <dbReference type="Proteomes" id="UP000037716"/>
    </source>
</evidence>
<dbReference type="Proteomes" id="UP000037716">
    <property type="component" value="Unassembled WGS sequence"/>
</dbReference>
<organism evidence="3 5">
    <name type="scientific">Polaribacter dokdonensis DSW-5</name>
    <dbReference type="NCBI Taxonomy" id="1300348"/>
    <lineage>
        <taxon>Bacteria</taxon>
        <taxon>Pseudomonadati</taxon>
        <taxon>Bacteroidota</taxon>
        <taxon>Flavobacteriia</taxon>
        <taxon>Flavobacteriales</taxon>
        <taxon>Flavobacteriaceae</taxon>
    </lineage>
</organism>
<evidence type="ECO:0000313" key="3">
    <source>
        <dbReference type="EMBL" id="KOY51670.1"/>
    </source>
</evidence>
<comment type="caution">
    <text evidence="3">The sequence shown here is derived from an EMBL/GenBank/DDBJ whole genome shotgun (WGS) entry which is preliminary data.</text>
</comment>
<dbReference type="SUPFAM" id="SSF56214">
    <property type="entry name" value="4'-phosphopantetheinyl transferase"/>
    <property type="match status" value="1"/>
</dbReference>
<dbReference type="GO" id="GO:0000287">
    <property type="term" value="F:magnesium ion binding"/>
    <property type="evidence" value="ECO:0007669"/>
    <property type="project" value="InterPro"/>
</dbReference>
<reference evidence="3 5" key="1">
    <citation type="submission" date="2015-07" db="EMBL/GenBank/DDBJ databases">
        <title>Genome of Polaribacter dokdonenesis DSW-5, isolated from seawater off Dokdo in Korea.</title>
        <authorList>
            <person name="Yoon K."/>
            <person name="Song J.Y."/>
            <person name="Kim J.F."/>
        </authorList>
    </citation>
    <scope>NUCLEOTIDE SEQUENCE [LARGE SCALE GENOMIC DNA]</scope>
    <source>
        <strain evidence="3 5">DSW-5</strain>
    </source>
</reference>
<dbReference type="OrthoDB" id="663853at2"/>
<accession>A0A0N0CFD1</accession>
<dbReference type="Gene3D" id="3.90.470.20">
    <property type="entry name" value="4'-phosphopantetheinyl transferase domain"/>
    <property type="match status" value="1"/>
</dbReference>
<dbReference type="InterPro" id="IPR008278">
    <property type="entry name" value="4-PPantetheinyl_Trfase_dom"/>
</dbReference>
<dbReference type="RefSeq" id="WP_053973826.1">
    <property type="nucleotide sequence ID" value="NZ_FNUE01000001.1"/>
</dbReference>
<dbReference type="AlphaFoldDB" id="A0A0N0CFD1"/>
<evidence type="ECO:0000313" key="6">
    <source>
        <dbReference type="Proteomes" id="UP000183071"/>
    </source>
</evidence>
<evidence type="ECO:0000256" key="1">
    <source>
        <dbReference type="ARBA" id="ARBA00022679"/>
    </source>
</evidence>
<dbReference type="Proteomes" id="UP000183071">
    <property type="component" value="Unassembled WGS sequence"/>
</dbReference>
<sequence>MIGNDVVDLELAKTQSNWQRKGFLKKQFSENEIRAIEKAQNPFELVWLFWSMKEAAYKCHIQTDKNRFFAPKKFHCFITSKNEGVVEFLEHTFKMQYKLTKEYIHSWVVKEGIVQKSFYIDNIKKQSITTNQNLLNNFSTETVIRKDEFGVPYLSRQNQKLPVFISTAHHGNYGAYAIFK</sequence>
<dbReference type="EMBL" id="FNUE01000001">
    <property type="protein sequence ID" value="SEE05913.1"/>
    <property type="molecule type" value="Genomic_DNA"/>
</dbReference>
<dbReference type="GO" id="GO:0008897">
    <property type="term" value="F:holo-[acyl-carrier-protein] synthase activity"/>
    <property type="evidence" value="ECO:0007669"/>
    <property type="project" value="InterPro"/>
</dbReference>
<gene>
    <name evidence="3" type="ORF">I602_1230</name>
    <name evidence="4" type="ORF">SAMN05444353_0542</name>
</gene>
<feature type="domain" description="4'-phosphopantetheinyl transferase" evidence="2">
    <location>
        <begin position="2"/>
        <end position="106"/>
    </location>
</feature>
<proteinExistence type="predicted"/>
<name>A0A0N0CFD1_9FLAO</name>
<evidence type="ECO:0000313" key="4">
    <source>
        <dbReference type="EMBL" id="SEE05913.1"/>
    </source>
</evidence>
<dbReference type="Pfam" id="PF01648">
    <property type="entry name" value="ACPS"/>
    <property type="match status" value="1"/>
</dbReference>